<dbReference type="WBParaSite" id="sdigi.contig4.g517.t1">
    <property type="protein sequence ID" value="sdigi.contig4.g517.t1"/>
    <property type="gene ID" value="sdigi.contig4.g517"/>
</dbReference>
<organism evidence="1 2">
    <name type="scientific">Setaria digitata</name>
    <dbReference type="NCBI Taxonomy" id="48799"/>
    <lineage>
        <taxon>Eukaryota</taxon>
        <taxon>Metazoa</taxon>
        <taxon>Ecdysozoa</taxon>
        <taxon>Nematoda</taxon>
        <taxon>Chromadorea</taxon>
        <taxon>Rhabditida</taxon>
        <taxon>Spirurina</taxon>
        <taxon>Spiruromorpha</taxon>
        <taxon>Filarioidea</taxon>
        <taxon>Setariidae</taxon>
        <taxon>Setaria</taxon>
    </lineage>
</organism>
<reference evidence="2" key="1">
    <citation type="submission" date="2022-11" db="UniProtKB">
        <authorList>
            <consortium name="WormBaseParasite"/>
        </authorList>
    </citation>
    <scope>IDENTIFICATION</scope>
</reference>
<keyword evidence="1" id="KW-1185">Reference proteome</keyword>
<evidence type="ECO:0000313" key="1">
    <source>
        <dbReference type="Proteomes" id="UP000887581"/>
    </source>
</evidence>
<sequence length="61" mass="6901">MTGRAERWRLNVKYTKNMTANWLDSFSNGSLSLTGENFSTSGDVENSSEIFKDGTLLHRQT</sequence>
<accession>A0A915PWP3</accession>
<name>A0A915PWP3_9BILA</name>
<evidence type="ECO:0000313" key="2">
    <source>
        <dbReference type="WBParaSite" id="sdigi.contig4.g517.t1"/>
    </source>
</evidence>
<dbReference type="Proteomes" id="UP000887581">
    <property type="component" value="Unplaced"/>
</dbReference>
<protein>
    <submittedName>
        <fullName evidence="2">Uncharacterized protein</fullName>
    </submittedName>
</protein>
<proteinExistence type="predicted"/>
<dbReference type="AlphaFoldDB" id="A0A915PWP3"/>